<evidence type="ECO:0000256" key="2">
    <source>
        <dbReference type="ARBA" id="ARBA00022487"/>
    </source>
</evidence>
<dbReference type="EMBL" id="GEDC01023922">
    <property type="protein sequence ID" value="JAS13376.1"/>
    <property type="molecule type" value="Transcribed_RNA"/>
</dbReference>
<evidence type="ECO:0000256" key="3">
    <source>
        <dbReference type="ARBA" id="ARBA00022801"/>
    </source>
</evidence>
<protein>
    <recommendedName>
        <fullName evidence="5">Carboxylesterase type B domain-containing protein</fullName>
    </recommendedName>
</protein>
<keyword evidence="2" id="KW-0719">Serine esterase</keyword>
<dbReference type="SUPFAM" id="SSF53474">
    <property type="entry name" value="alpha/beta-Hydrolases"/>
    <property type="match status" value="1"/>
</dbReference>
<evidence type="ECO:0000313" key="6">
    <source>
        <dbReference type="EMBL" id="JAS13376.1"/>
    </source>
</evidence>
<comment type="similarity">
    <text evidence="1">Belongs to the type-B carboxylesterase/lipase family.</text>
</comment>
<evidence type="ECO:0000256" key="1">
    <source>
        <dbReference type="ARBA" id="ARBA00005964"/>
    </source>
</evidence>
<dbReference type="AlphaFoldDB" id="A0A1B6CIS4"/>
<dbReference type="Pfam" id="PF00135">
    <property type="entry name" value="COesterase"/>
    <property type="match status" value="1"/>
</dbReference>
<sequence>MADQFVEVATESGILRGKKKLSTGLTSVPYYAFLGVPYAKPPIGDLRFKAPQPLEPWKGVRDALKDGSSAPQGLFTPGQVRVMKTVCINCAVKTVFISGTTALRALEGCKRCP</sequence>
<dbReference type="PANTHER" id="PTHR43142">
    <property type="entry name" value="CARBOXYLIC ESTER HYDROLASE"/>
    <property type="match status" value="1"/>
</dbReference>
<evidence type="ECO:0000259" key="5">
    <source>
        <dbReference type="Pfam" id="PF00135"/>
    </source>
</evidence>
<gene>
    <name evidence="6" type="ORF">g.24573</name>
</gene>
<evidence type="ECO:0000256" key="4">
    <source>
        <dbReference type="ARBA" id="ARBA00023180"/>
    </source>
</evidence>
<proteinExistence type="inferred from homology"/>
<dbReference type="PANTHER" id="PTHR43142:SF1">
    <property type="entry name" value="CARBOXYLIC ESTER HYDROLASE"/>
    <property type="match status" value="1"/>
</dbReference>
<dbReference type="GO" id="GO:0052689">
    <property type="term" value="F:carboxylic ester hydrolase activity"/>
    <property type="evidence" value="ECO:0007669"/>
    <property type="project" value="UniProtKB-KW"/>
</dbReference>
<name>A0A1B6CIS4_9HEMI</name>
<feature type="domain" description="Carboxylesterase type B" evidence="5">
    <location>
        <begin position="7"/>
        <end position="74"/>
    </location>
</feature>
<keyword evidence="4" id="KW-0325">Glycoprotein</keyword>
<organism evidence="6">
    <name type="scientific">Clastoptera arizonana</name>
    <name type="common">Arizona spittle bug</name>
    <dbReference type="NCBI Taxonomy" id="38151"/>
    <lineage>
        <taxon>Eukaryota</taxon>
        <taxon>Metazoa</taxon>
        <taxon>Ecdysozoa</taxon>
        <taxon>Arthropoda</taxon>
        <taxon>Hexapoda</taxon>
        <taxon>Insecta</taxon>
        <taxon>Pterygota</taxon>
        <taxon>Neoptera</taxon>
        <taxon>Paraneoptera</taxon>
        <taxon>Hemiptera</taxon>
        <taxon>Auchenorrhyncha</taxon>
        <taxon>Cercopoidea</taxon>
        <taxon>Clastopteridae</taxon>
        <taxon>Clastoptera</taxon>
    </lineage>
</organism>
<dbReference type="Gene3D" id="3.40.50.1820">
    <property type="entry name" value="alpha/beta hydrolase"/>
    <property type="match status" value="1"/>
</dbReference>
<dbReference type="InterPro" id="IPR002018">
    <property type="entry name" value="CarbesteraseB"/>
</dbReference>
<keyword evidence="3" id="KW-0378">Hydrolase</keyword>
<reference evidence="6" key="1">
    <citation type="submission" date="2015-12" db="EMBL/GenBank/DDBJ databases">
        <title>De novo transcriptome assembly of four potential Pierce s Disease insect vectors from Arizona vineyards.</title>
        <authorList>
            <person name="Tassone E.E."/>
        </authorList>
    </citation>
    <scope>NUCLEOTIDE SEQUENCE</scope>
</reference>
<accession>A0A1B6CIS4</accession>
<dbReference type="InterPro" id="IPR029058">
    <property type="entry name" value="AB_hydrolase_fold"/>
</dbReference>